<dbReference type="SUPFAM" id="SSF56300">
    <property type="entry name" value="Metallo-dependent phosphatases"/>
    <property type="match status" value="1"/>
</dbReference>
<evidence type="ECO:0000313" key="1">
    <source>
        <dbReference type="EMBL" id="ATW62724.1"/>
    </source>
</evidence>
<evidence type="ECO:0000313" key="2">
    <source>
        <dbReference type="Proteomes" id="UP000274731"/>
    </source>
</evidence>
<reference evidence="1 2" key="1">
    <citation type="journal article" date="2018" name="Environ. Microbiol.">
        <title>Novel phage-host interactions and evolution as revealed by a cyanomyovirus isolated from an estuarine environment.</title>
        <authorList>
            <person name="Xu Y."/>
            <person name="Zhang R."/>
            <person name="Wang N."/>
            <person name="Cai L."/>
            <person name="Tong Y."/>
            <person name="Sun Q."/>
            <person name="Chen F."/>
            <person name="Jiao N."/>
        </authorList>
    </citation>
    <scope>NUCLEOTIDE SEQUENCE [LARGE SCALE GENOMIC DNA]</scope>
</reference>
<protein>
    <submittedName>
        <fullName evidence="1">Putative serine/threonine protein phosphatase</fullName>
    </submittedName>
</protein>
<sequence>MGDVHSQDEPLQKAVDFLRQNSLTPIFLGDLFDSQHEFGNAAETYKIVRQAERELGAIVLHSNHQHKLLRFLAGNPVRMTENLGRTLRDFRESEISLTEVGEWLSSHPYGAVFQDCRGREYRAAHAFFPGRFQVPSALGLSLIHRVEKKLINQFLYGPVVKDDTGKRVRLEWWKEPKNRDFRRVSGHYHTIYEDRHSLVLDGGSGGSSQEFMDPGDEFLPVYDVNRELLLRFRRP</sequence>
<name>A0A3G1L3F8_9CAUD</name>
<dbReference type="InterPro" id="IPR029052">
    <property type="entry name" value="Metallo-depent_PP-like"/>
</dbReference>
<dbReference type="EMBL" id="MG450654">
    <property type="protein sequence ID" value="ATW62724.1"/>
    <property type="molecule type" value="Genomic_DNA"/>
</dbReference>
<dbReference type="Proteomes" id="UP000274731">
    <property type="component" value="Segment"/>
</dbReference>
<proteinExistence type="predicted"/>
<keyword evidence="2" id="KW-1185">Reference proteome</keyword>
<dbReference type="Gene3D" id="3.60.21.10">
    <property type="match status" value="1"/>
</dbReference>
<accession>A0A3G1L3F8</accession>
<organism evidence="1 2">
    <name type="scientific">Synechococcus phage S-CBWM1</name>
    <dbReference type="NCBI Taxonomy" id="2053653"/>
    <lineage>
        <taxon>Viruses</taxon>
        <taxon>Duplodnaviria</taxon>
        <taxon>Heunggongvirae</taxon>
        <taxon>Uroviricota</taxon>
        <taxon>Caudoviricetes</taxon>
        <taxon>Aokuangvirus</taxon>
        <taxon>Aokuangvirus SCBWM1</taxon>
    </lineage>
</organism>
<gene>
    <name evidence="1" type="ORF">SCBWM1_gp40</name>
</gene>